<dbReference type="AlphaFoldDB" id="A0A9P9EPZ0"/>
<dbReference type="PANTHER" id="PTHR33337">
    <property type="entry name" value="GFA DOMAIN-CONTAINING PROTEIN"/>
    <property type="match status" value="1"/>
</dbReference>
<evidence type="ECO:0000256" key="2">
    <source>
        <dbReference type="ARBA" id="ARBA00022723"/>
    </source>
</evidence>
<evidence type="ECO:0000313" key="6">
    <source>
        <dbReference type="EMBL" id="KAH7141502.1"/>
    </source>
</evidence>
<dbReference type="PROSITE" id="PS51891">
    <property type="entry name" value="CENP_V_GFA"/>
    <property type="match status" value="1"/>
</dbReference>
<organism evidence="6 7">
    <name type="scientific">Dactylonectria estremocensis</name>
    <dbReference type="NCBI Taxonomy" id="1079267"/>
    <lineage>
        <taxon>Eukaryota</taxon>
        <taxon>Fungi</taxon>
        <taxon>Dikarya</taxon>
        <taxon>Ascomycota</taxon>
        <taxon>Pezizomycotina</taxon>
        <taxon>Sordariomycetes</taxon>
        <taxon>Hypocreomycetidae</taxon>
        <taxon>Hypocreales</taxon>
        <taxon>Nectriaceae</taxon>
        <taxon>Dactylonectria</taxon>
    </lineage>
</organism>
<dbReference type="GO" id="GO:0016846">
    <property type="term" value="F:carbon-sulfur lyase activity"/>
    <property type="evidence" value="ECO:0007669"/>
    <property type="project" value="InterPro"/>
</dbReference>
<dbReference type="Gene3D" id="3.90.1590.10">
    <property type="entry name" value="glutathione-dependent formaldehyde- activating enzyme (gfa)"/>
    <property type="match status" value="1"/>
</dbReference>
<comment type="similarity">
    <text evidence="1">Belongs to the Gfa family.</text>
</comment>
<dbReference type="SUPFAM" id="SSF51316">
    <property type="entry name" value="Mss4-like"/>
    <property type="match status" value="1"/>
</dbReference>
<name>A0A9P9EPZ0_9HYPO</name>
<comment type="caution">
    <text evidence="6">The sequence shown here is derived from an EMBL/GenBank/DDBJ whole genome shotgun (WGS) entry which is preliminary data.</text>
</comment>
<protein>
    <submittedName>
        <fullName evidence="6">Mss4-like protein</fullName>
    </submittedName>
</protein>
<sequence>MTALPDKPEQHIPLAGCANDGWSTEDEATATCFCGTVQLSFPTSGPGLMESLICHCTDCRKITASMFASLFIILDTHIKHLRGEDSLSIFSQNHTIPSGDTVSNYFCSTCGSLMYRRSTAFPEASALRIGTVDDFHLHETKLKPRVEQFTKNRVGWLHQLDGVRQAEGSAFS</sequence>
<evidence type="ECO:0000256" key="3">
    <source>
        <dbReference type="ARBA" id="ARBA00022833"/>
    </source>
</evidence>
<dbReference type="InterPro" id="IPR006913">
    <property type="entry name" value="CENP-V/GFA"/>
</dbReference>
<evidence type="ECO:0000313" key="7">
    <source>
        <dbReference type="Proteomes" id="UP000717696"/>
    </source>
</evidence>
<dbReference type="EMBL" id="JAGMUU010000012">
    <property type="protein sequence ID" value="KAH7141502.1"/>
    <property type="molecule type" value="Genomic_DNA"/>
</dbReference>
<dbReference type="Pfam" id="PF04828">
    <property type="entry name" value="GFA"/>
    <property type="match status" value="1"/>
</dbReference>
<gene>
    <name evidence="6" type="ORF">B0J13DRAFT_637228</name>
</gene>
<keyword evidence="2" id="KW-0479">Metal-binding</keyword>
<dbReference type="PANTHER" id="PTHR33337:SF8">
    <property type="entry name" value="CENP-V_GFA DOMAIN-CONTAINING PROTEIN"/>
    <property type="match status" value="1"/>
</dbReference>
<evidence type="ECO:0000256" key="4">
    <source>
        <dbReference type="ARBA" id="ARBA00023239"/>
    </source>
</evidence>
<dbReference type="OrthoDB" id="428768at2759"/>
<evidence type="ECO:0000259" key="5">
    <source>
        <dbReference type="PROSITE" id="PS51891"/>
    </source>
</evidence>
<keyword evidence="7" id="KW-1185">Reference proteome</keyword>
<accession>A0A9P9EPZ0</accession>
<keyword evidence="3" id="KW-0862">Zinc</keyword>
<proteinExistence type="inferred from homology"/>
<keyword evidence="4" id="KW-0456">Lyase</keyword>
<evidence type="ECO:0000256" key="1">
    <source>
        <dbReference type="ARBA" id="ARBA00005495"/>
    </source>
</evidence>
<dbReference type="InterPro" id="IPR011057">
    <property type="entry name" value="Mss4-like_sf"/>
</dbReference>
<dbReference type="GO" id="GO:0046872">
    <property type="term" value="F:metal ion binding"/>
    <property type="evidence" value="ECO:0007669"/>
    <property type="project" value="UniProtKB-KW"/>
</dbReference>
<reference evidence="6" key="1">
    <citation type="journal article" date="2021" name="Nat. Commun.">
        <title>Genetic determinants of endophytism in the Arabidopsis root mycobiome.</title>
        <authorList>
            <person name="Mesny F."/>
            <person name="Miyauchi S."/>
            <person name="Thiergart T."/>
            <person name="Pickel B."/>
            <person name="Atanasova L."/>
            <person name="Karlsson M."/>
            <person name="Huettel B."/>
            <person name="Barry K.W."/>
            <person name="Haridas S."/>
            <person name="Chen C."/>
            <person name="Bauer D."/>
            <person name="Andreopoulos W."/>
            <person name="Pangilinan J."/>
            <person name="LaButti K."/>
            <person name="Riley R."/>
            <person name="Lipzen A."/>
            <person name="Clum A."/>
            <person name="Drula E."/>
            <person name="Henrissat B."/>
            <person name="Kohler A."/>
            <person name="Grigoriev I.V."/>
            <person name="Martin F.M."/>
            <person name="Hacquard S."/>
        </authorList>
    </citation>
    <scope>NUCLEOTIDE SEQUENCE</scope>
    <source>
        <strain evidence="6">MPI-CAGE-AT-0021</strain>
    </source>
</reference>
<dbReference type="Proteomes" id="UP000717696">
    <property type="component" value="Unassembled WGS sequence"/>
</dbReference>
<feature type="domain" description="CENP-V/GFA" evidence="5">
    <location>
        <begin position="28"/>
        <end position="146"/>
    </location>
</feature>